<keyword evidence="4" id="KW-1185">Reference proteome</keyword>
<dbReference type="Proteomes" id="UP000241769">
    <property type="component" value="Unassembled WGS sequence"/>
</dbReference>
<dbReference type="InParanoid" id="A0A2P6NTK1"/>
<dbReference type="GO" id="GO:0005634">
    <property type="term" value="C:nucleus"/>
    <property type="evidence" value="ECO:0007669"/>
    <property type="project" value="UniProtKB-SubCell"/>
</dbReference>
<accession>A0A2P6NTK1</accession>
<sequence length="134" mass="15883">MDITRIIHQHEQSIAPLESFEGPSWIERNYKVDDIPACRRKRNSTPPLQRQMLENLYRVTRYPNAETRGQLAAIHHTTSRKDQLHIYMFHRQEETGRSHKVKRIVFPRVSEAGLTKRKRMSRGISLSIYISFKI</sequence>
<evidence type="ECO:0000259" key="2">
    <source>
        <dbReference type="Pfam" id="PF00046"/>
    </source>
</evidence>
<evidence type="ECO:0000313" key="4">
    <source>
        <dbReference type="Proteomes" id="UP000241769"/>
    </source>
</evidence>
<protein>
    <recommendedName>
        <fullName evidence="2">Homeobox domain-containing protein</fullName>
    </recommendedName>
</protein>
<dbReference type="EMBL" id="MDYQ01000021">
    <property type="protein sequence ID" value="PRP87299.1"/>
    <property type="molecule type" value="Genomic_DNA"/>
</dbReference>
<dbReference type="GO" id="GO:0003677">
    <property type="term" value="F:DNA binding"/>
    <property type="evidence" value="ECO:0007669"/>
    <property type="project" value="UniProtKB-KW"/>
</dbReference>
<dbReference type="SUPFAM" id="SSF46689">
    <property type="entry name" value="Homeodomain-like"/>
    <property type="match status" value="1"/>
</dbReference>
<name>A0A2P6NTK1_9EUKA</name>
<proteinExistence type="predicted"/>
<keyword evidence="1" id="KW-0238">DNA-binding</keyword>
<feature type="domain" description="Homeobox" evidence="2">
    <location>
        <begin position="39"/>
        <end position="73"/>
    </location>
</feature>
<keyword evidence="1" id="KW-0371">Homeobox</keyword>
<dbReference type="InterPro" id="IPR009057">
    <property type="entry name" value="Homeodomain-like_sf"/>
</dbReference>
<dbReference type="Gene3D" id="1.10.10.60">
    <property type="entry name" value="Homeodomain-like"/>
    <property type="match status" value="1"/>
</dbReference>
<keyword evidence="1" id="KW-0539">Nucleus</keyword>
<dbReference type="CDD" id="cd00086">
    <property type="entry name" value="homeodomain"/>
    <property type="match status" value="1"/>
</dbReference>
<evidence type="ECO:0000313" key="3">
    <source>
        <dbReference type="EMBL" id="PRP87299.1"/>
    </source>
</evidence>
<dbReference type="Pfam" id="PF00046">
    <property type="entry name" value="Homeodomain"/>
    <property type="match status" value="1"/>
</dbReference>
<dbReference type="AlphaFoldDB" id="A0A2P6NTK1"/>
<reference evidence="3 4" key="1">
    <citation type="journal article" date="2018" name="Genome Biol. Evol.">
        <title>Multiple Roots of Fruiting Body Formation in Amoebozoa.</title>
        <authorList>
            <person name="Hillmann F."/>
            <person name="Forbes G."/>
            <person name="Novohradska S."/>
            <person name="Ferling I."/>
            <person name="Riege K."/>
            <person name="Groth M."/>
            <person name="Westermann M."/>
            <person name="Marz M."/>
            <person name="Spaller T."/>
            <person name="Winckler T."/>
            <person name="Schaap P."/>
            <person name="Glockner G."/>
        </authorList>
    </citation>
    <scope>NUCLEOTIDE SEQUENCE [LARGE SCALE GENOMIC DNA]</scope>
    <source>
        <strain evidence="3 4">Jena</strain>
    </source>
</reference>
<dbReference type="InterPro" id="IPR001356">
    <property type="entry name" value="HD"/>
</dbReference>
<gene>
    <name evidence="3" type="ORF">PROFUN_01561</name>
</gene>
<evidence type="ECO:0000256" key="1">
    <source>
        <dbReference type="RuleBase" id="RU000682"/>
    </source>
</evidence>
<comment type="subcellular location">
    <subcellularLocation>
        <location evidence="1">Nucleus</location>
    </subcellularLocation>
</comment>
<organism evidence="3 4">
    <name type="scientific">Planoprotostelium fungivorum</name>
    <dbReference type="NCBI Taxonomy" id="1890364"/>
    <lineage>
        <taxon>Eukaryota</taxon>
        <taxon>Amoebozoa</taxon>
        <taxon>Evosea</taxon>
        <taxon>Variosea</taxon>
        <taxon>Cavosteliida</taxon>
        <taxon>Cavosteliaceae</taxon>
        <taxon>Planoprotostelium</taxon>
    </lineage>
</organism>
<comment type="caution">
    <text evidence="3">The sequence shown here is derived from an EMBL/GenBank/DDBJ whole genome shotgun (WGS) entry which is preliminary data.</text>
</comment>